<dbReference type="InterPro" id="IPR035094">
    <property type="entry name" value="EgtD"/>
</dbReference>
<feature type="domain" description="Histidine-specific methyltransferase SAM-dependent" evidence="3">
    <location>
        <begin position="12"/>
        <end position="316"/>
    </location>
</feature>
<evidence type="ECO:0000313" key="5">
    <source>
        <dbReference type="Proteomes" id="UP000297693"/>
    </source>
</evidence>
<dbReference type="RefSeq" id="WP_135624825.1">
    <property type="nucleotide sequence ID" value="NZ_RQGD01000042.1"/>
</dbReference>
<dbReference type="InterPro" id="IPR051128">
    <property type="entry name" value="EgtD_Methyltrsf_superfamily"/>
</dbReference>
<dbReference type="Gene3D" id="3.40.50.150">
    <property type="entry name" value="Vaccinia Virus protein VP39"/>
    <property type="match status" value="1"/>
</dbReference>
<keyword evidence="2 4" id="KW-0808">Transferase</keyword>
<keyword evidence="5" id="KW-1185">Reference proteome</keyword>
<dbReference type="PIRSF" id="PIRSF018005">
    <property type="entry name" value="UCP018005"/>
    <property type="match status" value="1"/>
</dbReference>
<dbReference type="GO" id="GO:0052706">
    <property type="term" value="F:L-histidine N(alpha)-methyltransferase activity"/>
    <property type="evidence" value="ECO:0007669"/>
    <property type="project" value="UniProtKB-EC"/>
</dbReference>
<dbReference type="AlphaFoldDB" id="A0A4R9JZ36"/>
<gene>
    <name evidence="4" type="primary">egtD</name>
    <name evidence="4" type="ORF">EHQ58_15495</name>
</gene>
<dbReference type="InterPro" id="IPR017804">
    <property type="entry name" value="MeTrfase_EgtD-like"/>
</dbReference>
<dbReference type="EC" id="2.1.1.44" evidence="4"/>
<name>A0A4R9JZ36_9LEPT</name>
<protein>
    <submittedName>
        <fullName evidence="4">L-histidine N(Alpha)-methyltransferase</fullName>
        <ecNumber evidence="4">2.1.1.44</ecNumber>
    </submittedName>
</protein>
<accession>A0A4R9JZ36</accession>
<evidence type="ECO:0000313" key="4">
    <source>
        <dbReference type="EMBL" id="TGL56989.1"/>
    </source>
</evidence>
<dbReference type="PANTHER" id="PTHR43397:SF1">
    <property type="entry name" value="ERGOTHIONEINE BIOSYNTHESIS PROTEIN 1"/>
    <property type="match status" value="1"/>
</dbReference>
<proteinExistence type="predicted"/>
<dbReference type="OrthoDB" id="5289726at2"/>
<keyword evidence="1 4" id="KW-0489">Methyltransferase</keyword>
<dbReference type="Proteomes" id="UP000297693">
    <property type="component" value="Unassembled WGS sequence"/>
</dbReference>
<dbReference type="InterPro" id="IPR019257">
    <property type="entry name" value="MeTrfase_dom"/>
</dbReference>
<dbReference type="InterPro" id="IPR029063">
    <property type="entry name" value="SAM-dependent_MTases_sf"/>
</dbReference>
<dbReference type="GO" id="GO:0032259">
    <property type="term" value="P:methylation"/>
    <property type="evidence" value="ECO:0007669"/>
    <property type="project" value="UniProtKB-KW"/>
</dbReference>
<evidence type="ECO:0000256" key="2">
    <source>
        <dbReference type="ARBA" id="ARBA00022679"/>
    </source>
</evidence>
<dbReference type="PANTHER" id="PTHR43397">
    <property type="entry name" value="ERGOTHIONEINE BIOSYNTHESIS PROTEIN 1"/>
    <property type="match status" value="1"/>
</dbReference>
<organism evidence="4 5">
    <name type="scientific">Leptospira ognonensis</name>
    <dbReference type="NCBI Taxonomy" id="2484945"/>
    <lineage>
        <taxon>Bacteria</taxon>
        <taxon>Pseudomonadati</taxon>
        <taxon>Spirochaetota</taxon>
        <taxon>Spirochaetia</taxon>
        <taxon>Leptospirales</taxon>
        <taxon>Leptospiraceae</taxon>
        <taxon>Leptospira</taxon>
    </lineage>
</organism>
<dbReference type="SUPFAM" id="SSF53335">
    <property type="entry name" value="S-adenosyl-L-methionine-dependent methyltransferases"/>
    <property type="match status" value="1"/>
</dbReference>
<evidence type="ECO:0000259" key="3">
    <source>
        <dbReference type="Pfam" id="PF10017"/>
    </source>
</evidence>
<sequence>MIRNNLYGIDPFASDVEKGLSKKHKSISSKYFYDENGSQIFTEIMNLPEYYLTNSETEIFETHKNKITERYNGKIVFVELGAGDATKTRILLEKLIEKEKIHKYVPLDISVKALDLLKENLSDFYSNLSIQPIEIDFLAELPELHFPNHRLVVAYLGSSLGNLTAQGSIRFLKKINSILKPGDEVFLGLDLIKDLILIKDAYDDMNGITAKFNLNLLKRMNVQLGANFNLESFFHHASYNAKEKAMHSHVISKIEQEIYFKSLEKTFHFNQYESIFLERSCKYSMSDILHMAHLSGFEVTDHFKDQNGWFMNVFFKKIKEV</sequence>
<dbReference type="NCBIfam" id="TIGR03438">
    <property type="entry name" value="egtD_ergothio"/>
    <property type="match status" value="1"/>
</dbReference>
<reference evidence="4" key="1">
    <citation type="journal article" date="2019" name="PLoS Negl. Trop. Dis.">
        <title>Revisiting the worldwide diversity of Leptospira species in the environment.</title>
        <authorList>
            <person name="Vincent A.T."/>
            <person name="Schiettekatte O."/>
            <person name="Bourhy P."/>
            <person name="Veyrier F.J."/>
            <person name="Picardeau M."/>
        </authorList>
    </citation>
    <scope>NUCLEOTIDE SEQUENCE [LARGE SCALE GENOMIC DNA]</scope>
    <source>
        <strain evidence="4">201702476</strain>
    </source>
</reference>
<evidence type="ECO:0000256" key="1">
    <source>
        <dbReference type="ARBA" id="ARBA00022603"/>
    </source>
</evidence>
<comment type="caution">
    <text evidence="4">The sequence shown here is derived from an EMBL/GenBank/DDBJ whole genome shotgun (WGS) entry which is preliminary data.</text>
</comment>
<dbReference type="Pfam" id="PF10017">
    <property type="entry name" value="Methyltransf_33"/>
    <property type="match status" value="1"/>
</dbReference>
<dbReference type="EMBL" id="RQGD01000042">
    <property type="protein sequence ID" value="TGL56989.1"/>
    <property type="molecule type" value="Genomic_DNA"/>
</dbReference>